<dbReference type="CDD" id="cd00093">
    <property type="entry name" value="HTH_XRE"/>
    <property type="match status" value="1"/>
</dbReference>
<dbReference type="InterPro" id="IPR001387">
    <property type="entry name" value="Cro/C1-type_HTH"/>
</dbReference>
<dbReference type="Pfam" id="PF21259">
    <property type="entry name" value="Rgg_C"/>
    <property type="match status" value="1"/>
</dbReference>
<dbReference type="GO" id="GO:0003677">
    <property type="term" value="F:DNA binding"/>
    <property type="evidence" value="ECO:0007669"/>
    <property type="project" value="InterPro"/>
</dbReference>
<comment type="caution">
    <text evidence="2">The sequence shown here is derived from an EMBL/GenBank/DDBJ whole genome shotgun (WGS) entry which is preliminary data.</text>
</comment>
<dbReference type="InterPro" id="IPR010057">
    <property type="entry name" value="Transcription_activator_Rgg_C"/>
</dbReference>
<dbReference type="Pfam" id="PF01381">
    <property type="entry name" value="HTH_3"/>
    <property type="match status" value="1"/>
</dbReference>
<dbReference type="InterPro" id="IPR053163">
    <property type="entry name" value="HTH-type_regulator_Rgg"/>
</dbReference>
<dbReference type="OrthoDB" id="2311615at2"/>
<accession>A0A1E5GCW4</accession>
<organism evidence="2 3">
    <name type="scientific">Enterococcus termitis</name>
    <dbReference type="NCBI Taxonomy" id="332950"/>
    <lineage>
        <taxon>Bacteria</taxon>
        <taxon>Bacillati</taxon>
        <taxon>Bacillota</taxon>
        <taxon>Bacilli</taxon>
        <taxon>Lactobacillales</taxon>
        <taxon>Enterococcaceae</taxon>
        <taxon>Enterococcus</taxon>
    </lineage>
</organism>
<dbReference type="SUPFAM" id="SSF48452">
    <property type="entry name" value="TPR-like"/>
    <property type="match status" value="1"/>
</dbReference>
<dbReference type="Gene3D" id="1.25.40.10">
    <property type="entry name" value="Tetratricopeptide repeat domain"/>
    <property type="match status" value="1"/>
</dbReference>
<dbReference type="InterPro" id="IPR010982">
    <property type="entry name" value="Lambda_DNA-bd_dom_sf"/>
</dbReference>
<evidence type="ECO:0000313" key="3">
    <source>
        <dbReference type="Proteomes" id="UP000095094"/>
    </source>
</evidence>
<sequence length="281" mass="33561">MSQYGQTIKSIRESRGISQATLCKGIMSRSNLSRFEHQLYIPSFDKVVNLLERLNVTVDEFMYIDRHFLPSRYEYFYRKLIRAENYKNKEELSITAKQIAEYKQESTEFYELFLLSQLSLLESNLPAELTMTDISEYMRPKLFELENWLFYDFRRLNNFIQIFQLDEALFLYDRAITEFSKYEAFSKENNISIHLSLNVGQLLLAHHQPEKAVIYFKKAKQYARQQNKLFQELVSDLFIEKIISRNKEQNTKDSLTVLMEELIRQGYKTTVDSLISYIEEK</sequence>
<dbReference type="SUPFAM" id="SSF47413">
    <property type="entry name" value="lambda repressor-like DNA-binding domains"/>
    <property type="match status" value="1"/>
</dbReference>
<protein>
    <recommendedName>
        <fullName evidence="1">HTH cro/C1-type domain-containing protein</fullName>
    </recommendedName>
</protein>
<evidence type="ECO:0000313" key="2">
    <source>
        <dbReference type="EMBL" id="OEG10553.1"/>
    </source>
</evidence>
<reference evidence="3" key="1">
    <citation type="submission" date="2016-09" db="EMBL/GenBank/DDBJ databases">
        <authorList>
            <person name="Gulvik C.A."/>
        </authorList>
    </citation>
    <scope>NUCLEOTIDE SEQUENCE [LARGE SCALE GENOMIC DNA]</scope>
    <source>
        <strain evidence="3">LMG 8895</strain>
    </source>
</reference>
<evidence type="ECO:0000259" key="1">
    <source>
        <dbReference type="PROSITE" id="PS50943"/>
    </source>
</evidence>
<dbReference type="EMBL" id="MIJY01000043">
    <property type="protein sequence ID" value="OEG10553.1"/>
    <property type="molecule type" value="Genomic_DNA"/>
</dbReference>
<keyword evidence="3" id="KW-1185">Reference proteome</keyword>
<feature type="domain" description="HTH cro/C1-type" evidence="1">
    <location>
        <begin position="8"/>
        <end position="61"/>
    </location>
</feature>
<dbReference type="PROSITE" id="PS50943">
    <property type="entry name" value="HTH_CROC1"/>
    <property type="match status" value="1"/>
</dbReference>
<name>A0A1E5GCW4_9ENTE</name>
<dbReference type="InterPro" id="IPR011990">
    <property type="entry name" value="TPR-like_helical_dom_sf"/>
</dbReference>
<dbReference type="RefSeq" id="WP_069664334.1">
    <property type="nucleotide sequence ID" value="NZ_JBHUJJ010000001.1"/>
</dbReference>
<gene>
    <name evidence="2" type="ORF">BCR25_08770</name>
</gene>
<dbReference type="AlphaFoldDB" id="A0A1E5GCW4"/>
<dbReference type="Proteomes" id="UP000095094">
    <property type="component" value="Unassembled WGS sequence"/>
</dbReference>
<dbReference type="SMART" id="SM00530">
    <property type="entry name" value="HTH_XRE"/>
    <property type="match status" value="1"/>
</dbReference>
<dbReference type="NCBIfam" id="TIGR01716">
    <property type="entry name" value="RGG_Cterm"/>
    <property type="match status" value="1"/>
</dbReference>
<proteinExistence type="predicted"/>
<dbReference type="PANTHER" id="PTHR37038">
    <property type="entry name" value="TRANSCRIPTIONAL REGULATOR-RELATED"/>
    <property type="match status" value="1"/>
</dbReference>